<dbReference type="Gene3D" id="3.20.20.100">
    <property type="entry name" value="NADP-dependent oxidoreductase domain"/>
    <property type="match status" value="1"/>
</dbReference>
<dbReference type="InterPro" id="IPR050523">
    <property type="entry name" value="AKR_Detox_Biosynth"/>
</dbReference>
<evidence type="ECO:0000259" key="2">
    <source>
        <dbReference type="Pfam" id="PF00248"/>
    </source>
</evidence>
<proteinExistence type="predicted"/>
<feature type="domain" description="NADP-dependent oxidoreductase" evidence="2">
    <location>
        <begin position="18"/>
        <end position="316"/>
    </location>
</feature>
<dbReference type="PANTHER" id="PTHR43364:SF4">
    <property type="entry name" value="NAD(P)-LINKED OXIDOREDUCTASE SUPERFAMILY PROTEIN"/>
    <property type="match status" value="1"/>
</dbReference>
<accession>A0A840IYQ2</accession>
<dbReference type="EMBL" id="JACHMG010000001">
    <property type="protein sequence ID" value="MBB4686332.1"/>
    <property type="molecule type" value="Genomic_DNA"/>
</dbReference>
<dbReference type="GO" id="GO:0016491">
    <property type="term" value="F:oxidoreductase activity"/>
    <property type="evidence" value="ECO:0007669"/>
    <property type="project" value="UniProtKB-KW"/>
</dbReference>
<dbReference type="Pfam" id="PF00248">
    <property type="entry name" value="Aldo_ket_red"/>
    <property type="match status" value="1"/>
</dbReference>
<dbReference type="PRINTS" id="PR00069">
    <property type="entry name" value="ALDKETRDTASE"/>
</dbReference>
<keyword evidence="4" id="KW-1185">Reference proteome</keyword>
<comment type="caution">
    <text evidence="3">The sequence shown here is derived from an EMBL/GenBank/DDBJ whole genome shotgun (WGS) entry which is preliminary data.</text>
</comment>
<dbReference type="GO" id="GO:0005829">
    <property type="term" value="C:cytosol"/>
    <property type="evidence" value="ECO:0007669"/>
    <property type="project" value="TreeGrafter"/>
</dbReference>
<organism evidence="3 4">
    <name type="scientific">Amycolatopsis jiangsuensis</name>
    <dbReference type="NCBI Taxonomy" id="1181879"/>
    <lineage>
        <taxon>Bacteria</taxon>
        <taxon>Bacillati</taxon>
        <taxon>Actinomycetota</taxon>
        <taxon>Actinomycetes</taxon>
        <taxon>Pseudonocardiales</taxon>
        <taxon>Pseudonocardiaceae</taxon>
        <taxon>Amycolatopsis</taxon>
    </lineage>
</organism>
<dbReference type="Proteomes" id="UP000581769">
    <property type="component" value="Unassembled WGS sequence"/>
</dbReference>
<protein>
    <submittedName>
        <fullName evidence="3">Aryl-alcohol dehydrogenase-like predicted oxidoreductase</fullName>
    </submittedName>
</protein>
<dbReference type="SUPFAM" id="SSF51430">
    <property type="entry name" value="NAD(P)-linked oxidoreductase"/>
    <property type="match status" value="1"/>
</dbReference>
<evidence type="ECO:0000256" key="1">
    <source>
        <dbReference type="ARBA" id="ARBA00023002"/>
    </source>
</evidence>
<dbReference type="InterPro" id="IPR036812">
    <property type="entry name" value="NAD(P)_OxRdtase_dom_sf"/>
</dbReference>
<dbReference type="FunFam" id="3.20.20.100:FF:000004">
    <property type="entry name" value="Oxidoreductase, aldo/keto reductase"/>
    <property type="match status" value="1"/>
</dbReference>
<sequence>MQLNSYRTLGRSGLRVSPLALGAMTFGDGSWGTTAEDAFPILNHYLEAGGNFVDTANQYNDGASEETLGAYFARYPHLRERVVLSTKFGGTLFPDDPNAGGAGRKAITSQLEGSLRRLGTDYVDLYWMHQWDRHTPLEETLSTLDDLVRAGKVRAIGLSNTPAWWVAQAATTSALRGWTSIAALQVEYSLLARTVEGEQFGAARAFGLGITPWSPLASGVLSGKYSRGKTDPAGSGRAGYAAPMLTERTFTLLDELERIAGELGATVAAVALAWVRQQQEITSILVGARTLTQLKANLASVEVTLTAGHLAALDALSTPSLEYPFPFLDEVGIGYQQGNTTINGLGSKAFERA</sequence>
<gene>
    <name evidence="3" type="ORF">BJY18_003817</name>
</gene>
<dbReference type="AlphaFoldDB" id="A0A840IYQ2"/>
<dbReference type="CDD" id="cd19080">
    <property type="entry name" value="AKR_AKR9A_9B"/>
    <property type="match status" value="1"/>
</dbReference>
<evidence type="ECO:0000313" key="4">
    <source>
        <dbReference type="Proteomes" id="UP000581769"/>
    </source>
</evidence>
<reference evidence="3 4" key="1">
    <citation type="submission" date="2020-08" db="EMBL/GenBank/DDBJ databases">
        <title>Sequencing the genomes of 1000 actinobacteria strains.</title>
        <authorList>
            <person name="Klenk H.-P."/>
        </authorList>
    </citation>
    <scope>NUCLEOTIDE SEQUENCE [LARGE SCALE GENOMIC DNA]</scope>
    <source>
        <strain evidence="3 4">DSM 45859</strain>
    </source>
</reference>
<dbReference type="RefSeq" id="WP_184781218.1">
    <property type="nucleotide sequence ID" value="NZ_JACHMG010000001.1"/>
</dbReference>
<dbReference type="InterPro" id="IPR023210">
    <property type="entry name" value="NADP_OxRdtase_dom"/>
</dbReference>
<dbReference type="InterPro" id="IPR020471">
    <property type="entry name" value="AKR"/>
</dbReference>
<keyword evidence="1" id="KW-0560">Oxidoreductase</keyword>
<name>A0A840IYQ2_9PSEU</name>
<dbReference type="PANTHER" id="PTHR43364">
    <property type="entry name" value="NADH-SPECIFIC METHYLGLYOXAL REDUCTASE-RELATED"/>
    <property type="match status" value="1"/>
</dbReference>
<evidence type="ECO:0000313" key="3">
    <source>
        <dbReference type="EMBL" id="MBB4686332.1"/>
    </source>
</evidence>